<evidence type="ECO:0000256" key="1">
    <source>
        <dbReference type="ARBA" id="ARBA00022490"/>
    </source>
</evidence>
<evidence type="ECO:0000256" key="4">
    <source>
        <dbReference type="ARBA" id="ARBA00037164"/>
    </source>
</evidence>
<dbReference type="Proteomes" id="UP001595792">
    <property type="component" value="Unassembled WGS sequence"/>
</dbReference>
<evidence type="ECO:0000259" key="6">
    <source>
        <dbReference type="PROSITE" id="PS50110"/>
    </source>
</evidence>
<keyword evidence="2" id="KW-0902">Two-component regulatory system</keyword>
<dbReference type="SUPFAM" id="SSF52172">
    <property type="entry name" value="CheY-like"/>
    <property type="match status" value="1"/>
</dbReference>
<proteinExistence type="predicted"/>
<evidence type="ECO:0000313" key="7">
    <source>
        <dbReference type="EMBL" id="MFC4196696.1"/>
    </source>
</evidence>
<keyword evidence="1" id="KW-0963">Cytoplasm</keyword>
<evidence type="ECO:0000256" key="2">
    <source>
        <dbReference type="ARBA" id="ARBA00023012"/>
    </source>
</evidence>
<dbReference type="PROSITE" id="PS50110">
    <property type="entry name" value="RESPONSE_REGULATORY"/>
    <property type="match status" value="1"/>
</dbReference>
<dbReference type="EMBL" id="JBHSBY010000037">
    <property type="protein sequence ID" value="MFC4196696.1"/>
    <property type="molecule type" value="Genomic_DNA"/>
</dbReference>
<evidence type="ECO:0000313" key="8">
    <source>
        <dbReference type="Proteomes" id="UP001595792"/>
    </source>
</evidence>
<evidence type="ECO:0000256" key="5">
    <source>
        <dbReference type="PROSITE-ProRule" id="PRU00169"/>
    </source>
</evidence>
<keyword evidence="3" id="KW-0010">Activator</keyword>
<keyword evidence="8" id="KW-1185">Reference proteome</keyword>
<dbReference type="Gene3D" id="2.40.50.1020">
    <property type="entry name" value="LytTr DNA-binding domain"/>
    <property type="match status" value="1"/>
</dbReference>
<protein>
    <submittedName>
        <fullName evidence="7">LytR/AlgR family response regulator transcription factor</fullName>
    </submittedName>
</protein>
<gene>
    <name evidence="7" type="ORF">ACFOUY_08300</name>
</gene>
<name>A0ABV8NLC1_9SPHI</name>
<accession>A0ABV8NLC1</accession>
<dbReference type="SMART" id="SM00850">
    <property type="entry name" value="LytTR"/>
    <property type="match status" value="1"/>
</dbReference>
<comment type="function">
    <text evidence="4">Required for high-level post-exponential phase expression of a series of secreted proteins.</text>
</comment>
<feature type="domain" description="Response regulatory" evidence="6">
    <location>
        <begin position="8"/>
        <end position="121"/>
    </location>
</feature>
<dbReference type="PANTHER" id="PTHR37299:SF3">
    <property type="entry name" value="STAGE 0 SPORULATION PROTEIN A HOMOLOG"/>
    <property type="match status" value="1"/>
</dbReference>
<dbReference type="PANTHER" id="PTHR37299">
    <property type="entry name" value="TRANSCRIPTIONAL REGULATOR-RELATED"/>
    <property type="match status" value="1"/>
</dbReference>
<reference evidence="8" key="1">
    <citation type="journal article" date="2019" name="Int. J. Syst. Evol. Microbiol.">
        <title>The Global Catalogue of Microorganisms (GCM) 10K type strain sequencing project: providing services to taxonomists for standard genome sequencing and annotation.</title>
        <authorList>
            <consortium name="The Broad Institute Genomics Platform"/>
            <consortium name="The Broad Institute Genome Sequencing Center for Infectious Disease"/>
            <person name="Wu L."/>
            <person name="Ma J."/>
        </authorList>
    </citation>
    <scope>NUCLEOTIDE SEQUENCE [LARGE SCALE GENOMIC DNA]</scope>
    <source>
        <strain evidence="8">CCM 8689</strain>
    </source>
</reference>
<organism evidence="7 8">
    <name type="scientific">Pedobacter jamesrossensis</name>
    <dbReference type="NCBI Taxonomy" id="1908238"/>
    <lineage>
        <taxon>Bacteria</taxon>
        <taxon>Pseudomonadati</taxon>
        <taxon>Bacteroidota</taxon>
        <taxon>Sphingobacteriia</taxon>
        <taxon>Sphingobacteriales</taxon>
        <taxon>Sphingobacteriaceae</taxon>
        <taxon>Pedobacter</taxon>
    </lineage>
</organism>
<keyword evidence="5" id="KW-0597">Phosphoprotein</keyword>
<comment type="caution">
    <text evidence="7">The sequence shown here is derived from an EMBL/GenBank/DDBJ whole genome shotgun (WGS) entry which is preliminary data.</text>
</comment>
<sequence>MKKELKLRCIIVDDEPHAIDGLKRYFEAMPDLELVKTFTDPVKAMIEIVAGEAVDLILLDVDMPGISGIELGKSLRDKTNKMVFTTAHSKYAYDAFELEADAFLLKPYSLSKFISTINKLFPKNASESELADNDDFMFVKSKEDNLRLLKIFYKDIVAVESRLNYVQIHTLEKSVTTYISLTEIAKKLMVFDRFVQFQRSFILAKDYIEYVEGNCIKMQNGTKITVGEYYKKYFNEFVDSKLLKAKRR</sequence>
<feature type="modified residue" description="4-aspartylphosphate" evidence="5">
    <location>
        <position position="60"/>
    </location>
</feature>
<evidence type="ECO:0000256" key="3">
    <source>
        <dbReference type="ARBA" id="ARBA00023159"/>
    </source>
</evidence>
<dbReference type="InterPro" id="IPR001789">
    <property type="entry name" value="Sig_transdc_resp-reg_receiver"/>
</dbReference>
<dbReference type="Pfam" id="PF04397">
    <property type="entry name" value="LytTR"/>
    <property type="match status" value="1"/>
</dbReference>
<dbReference type="SMART" id="SM00448">
    <property type="entry name" value="REC"/>
    <property type="match status" value="1"/>
</dbReference>
<dbReference type="InterPro" id="IPR046947">
    <property type="entry name" value="LytR-like"/>
</dbReference>
<dbReference type="Pfam" id="PF00072">
    <property type="entry name" value="Response_reg"/>
    <property type="match status" value="1"/>
</dbReference>
<dbReference type="InterPro" id="IPR007492">
    <property type="entry name" value="LytTR_DNA-bd_dom"/>
</dbReference>
<dbReference type="RefSeq" id="WP_378960035.1">
    <property type="nucleotide sequence ID" value="NZ_JBHRXC010000016.1"/>
</dbReference>
<dbReference type="InterPro" id="IPR011006">
    <property type="entry name" value="CheY-like_superfamily"/>
</dbReference>
<dbReference type="Gene3D" id="3.40.50.2300">
    <property type="match status" value="1"/>
</dbReference>